<gene>
    <name evidence="3" type="ORF">TOI97_00900</name>
</gene>
<name>A0ABU5GRA1_9GAMM</name>
<dbReference type="Gene3D" id="3.30.428.10">
    <property type="entry name" value="HIT-like"/>
    <property type="match status" value="1"/>
</dbReference>
<keyword evidence="4" id="KW-1185">Reference proteome</keyword>
<comment type="caution">
    <text evidence="3">The sequence shown here is derived from an EMBL/GenBank/DDBJ whole genome shotgun (WGS) entry which is preliminary data.</text>
</comment>
<accession>A0ABU5GRA1</accession>
<feature type="domain" description="HIT" evidence="2">
    <location>
        <begin position="34"/>
        <end position="103"/>
    </location>
</feature>
<dbReference type="EMBL" id="JAXIVU010000001">
    <property type="protein sequence ID" value="MDY7218143.1"/>
    <property type="molecule type" value="Genomic_DNA"/>
</dbReference>
<sequence>MFELDPRLVSDTVPLGDFPLCRVLLMNDSRYPWLILVPRVSLVREVFNLTAEQQQQLWRETSAVGLVLKDFYQADKINIATLGNVVSQLHMHVVVRMKHDEAWPAPVWGSGNAQPYSSDELATVSGRLYEALSEMWLTGAEAAL</sequence>
<dbReference type="InterPro" id="IPR036265">
    <property type="entry name" value="HIT-like_sf"/>
</dbReference>
<dbReference type="PIRSF" id="PIRSF000714">
    <property type="entry name" value="HIT"/>
    <property type="match status" value="1"/>
</dbReference>
<dbReference type="Pfam" id="PF01230">
    <property type="entry name" value="HIT"/>
    <property type="match status" value="1"/>
</dbReference>
<dbReference type="SUPFAM" id="SSF54197">
    <property type="entry name" value="HIT-like"/>
    <property type="match status" value="1"/>
</dbReference>
<evidence type="ECO:0000259" key="2">
    <source>
        <dbReference type="PROSITE" id="PS51084"/>
    </source>
</evidence>
<comment type="caution">
    <text evidence="1">Lacks conserved residue(s) required for the propagation of feature annotation.</text>
</comment>
<dbReference type="InterPro" id="IPR026026">
    <property type="entry name" value="HIT_Hint"/>
</dbReference>
<dbReference type="InterPro" id="IPR011146">
    <property type="entry name" value="HIT-like"/>
</dbReference>
<evidence type="ECO:0000313" key="4">
    <source>
        <dbReference type="Proteomes" id="UP001294570"/>
    </source>
</evidence>
<evidence type="ECO:0000313" key="3">
    <source>
        <dbReference type="EMBL" id="MDY7218143.1"/>
    </source>
</evidence>
<dbReference type="RefSeq" id="WP_321552242.1">
    <property type="nucleotide sequence ID" value="NZ_JAXIVU010000001.1"/>
</dbReference>
<reference evidence="3 4" key="1">
    <citation type="submission" date="2023-12" db="EMBL/GenBank/DDBJ databases">
        <title>Denitrificimonas halotolerans sp. nov.,a novel species isolated from landfill leachate.</title>
        <authorList>
            <person name="Wang S."/>
        </authorList>
    </citation>
    <scope>NUCLEOTIDE SEQUENCE [LARGE SCALE GENOMIC DNA]</scope>
    <source>
        <strain evidence="3 4">JX-1</strain>
    </source>
</reference>
<proteinExistence type="predicted"/>
<organism evidence="3 4">
    <name type="scientific">Denitrificimonas halotolerans</name>
    <dbReference type="NCBI Taxonomy" id="3098930"/>
    <lineage>
        <taxon>Bacteria</taxon>
        <taxon>Pseudomonadati</taxon>
        <taxon>Pseudomonadota</taxon>
        <taxon>Gammaproteobacteria</taxon>
        <taxon>Pseudomonadales</taxon>
        <taxon>Pseudomonadaceae</taxon>
        <taxon>Denitrificimonas</taxon>
    </lineage>
</organism>
<evidence type="ECO:0000256" key="1">
    <source>
        <dbReference type="PROSITE-ProRule" id="PRU00464"/>
    </source>
</evidence>
<protein>
    <submittedName>
        <fullName evidence="3">HIT domain-containing protein</fullName>
    </submittedName>
</protein>
<dbReference type="Proteomes" id="UP001294570">
    <property type="component" value="Unassembled WGS sequence"/>
</dbReference>
<dbReference type="PROSITE" id="PS51084">
    <property type="entry name" value="HIT_2"/>
    <property type="match status" value="1"/>
</dbReference>